<evidence type="ECO:0000256" key="2">
    <source>
        <dbReference type="SAM" id="MobiDB-lite"/>
    </source>
</evidence>
<dbReference type="Pfam" id="PF18701">
    <property type="entry name" value="DUF5641"/>
    <property type="match status" value="1"/>
</dbReference>
<feature type="domain" description="Integrase catalytic" evidence="4">
    <location>
        <begin position="1397"/>
        <end position="1591"/>
    </location>
</feature>
<dbReference type="PANTHER" id="PTHR47331">
    <property type="entry name" value="PHD-TYPE DOMAIN-CONTAINING PROTEIN"/>
    <property type="match status" value="1"/>
</dbReference>
<dbReference type="PROSITE" id="PS50994">
    <property type="entry name" value="INTEGRASE"/>
    <property type="match status" value="1"/>
</dbReference>
<dbReference type="GeneID" id="134286493"/>
<keyword evidence="1" id="KW-0479">Metal-binding</keyword>
<dbReference type="CDD" id="cd01644">
    <property type="entry name" value="RT_pepA17"/>
    <property type="match status" value="1"/>
</dbReference>
<name>A0ABM1Z9F0_AEDAL</name>
<sequence>MKHTPMKSSKMASSSEEDLSTLVLLRGMAQGNITRIKNILTQAQADQAELPSAQVKVYVKKVEGAYNEYHQHHQQIVAILPSNKKEEQNEKFLQFETLHEEVSIMLETLLEAQAAPPAAQQVQPPANQQPLVIQQSLPRAIPTFDGRYENWERFKIMFRDAVDRTNEAPRIKLYHLEKALVGDAAGIIDVKTIADGNYAHAWELLEERFEDQRRMIDIHIAGLLGVKKLSKEDFGELRSLVESTTSHVENLKFLNQEFTGVSELIVVHLIARALDPTTKKLWESTIKRGELPNYEDTIQFLKDRVSVLERCRDTDEEAKGQRTSAKPATRKQAFPNANAATAPPSADQRCTICDESHVTYKCSVFNGLSVSDRLTKVKQKNVCYNCLRSGHSVKNCPSKKSCSKCNKRHHTLLHLEGGAISSQPANENSANGVPGSAQPTASAVRQQSAENQPSVTAAHSNNPVNPASQVVLLTALVNVMDHQQRPRVCKALLDCGSQWKNDFSFMVNCLVSPKITGQVPSVKINLENWELPQGLRLADPSFHEPSHVDLLIGMDWFYDIMKPGCLKIDDNLPSLHDSKLGWLVGGKLLDCSSNLVLNSCAVRIDPIEELVQKFWEVEGVSPEVVLSSEEEQCESHFASTHRRDDSGRFIVHLPLKDNASQLSDSRTMALRRFFMLESKLQRHPDLKAQYDAFMDEYESLGHCREVQERDDPPGVLKWYLPHHAVLRPSNTTTKCRVVFDASAKVAGLSLNDVLMTGYNVQSDLLSIILRFRRYRYVMSADVAKMYRQVAVDPAFTPLQRIFWRKSPQDPLRVLELTTVTYGTASAPFLATRSLLQLARDERETFPLASAVVEKNVYIDDALFGSDDFLQACELRDQLIALLQSGGMHLHKWSSNTSQLLSPIPSEDRDSCASFSESGLNEVIKTLGLMWNPSTDEFLFRSSPSEKASRPTKRQVLSKIAKIYDPLGLISPVVVLAKIVMQKLWISKLNWDDPLDDTLLNEWENFLMSLPTSEQIRIPRHVLSNKAARYELHGFADASQKAYGACVYVRSIFPDGTASTKLVSAKSKIAPISPLTIPRKELLAALLLSRLISKVEAALEMSFSSIVLWSDSQVVLAWLHKPLGNLQTFVRHRVTEITSNTSHVWKYVRTDQNPADTVSRGQSARELANNEQWWNGPQFLCFVDYPEERPQSLQDCEIPELRVELAALSVMNYEEFPVLTKFASFRKCQRIVAYMLRFISNARKKQADRVMSRYLTIPELRAASNLIVGAIQHQEFAKEIECVRADEPNHRLNNLKPFLDEDLLRVGGRLGQSQLPFGVKHQLILPSNNPIVHGLINDVHRENHHAGNSMVQYLLRQHFWLINARSTIRKVLRTCITCFRTNPTTIDQQMGNLPSYRINPAPVFERVGLDFAGPIYVKQSVRKATPVKGYICVFICMVTKAMHLEAVEDLSTDSFLAAFQRFVSRRGYPKEVFSDNGTNFIGARSALQELYRLFKEETTQNKIFEYCQAKQIVWKTIPPNAPHFGGLWEAGVKSVKTVLKKVYQSTSLTLSGLSTLLCQIEAILNSRPLYSQSNDPTEPEALTPGHFIANRPLLAIPEPSVVGIPTNRLSHWQHIQQLREHFWKRWSREYLTELQVRGKWTKQKVNIQPGMVVLLKDDNLPPQCWNLGRVERVHPGADNLVRVVDVRTKTGTFRRPIHKLAPLPILDNDPNFQTSTFCRGENVQFDSSQTEEASSSGGDSLHHESSAHPTNDERTTTTKRVLNSKAAIIKLTTEQRSASELFHPSSRLPHSSEAEAKGAIAREDRMRQQAEPTDATWLVCQSKFFSDRDTDDQRAASEFILSLFLDFGETVGDQALNEATEVVTAIPLLQSAATSSTDGNPAVAASRHVNPGPDCHRVGRTPGLRNHLVERLRRACPRSLLNADIFRDSLSQYPLTLGVPSGDPKQIFRHPGRYCGRSRAPWVVLGAGHHCRCRLHPSLVPRVTEFYSKRSRSPQVSPVTASLTLSGRRRGFLPFL</sequence>
<keyword evidence="1" id="KW-0862">Zinc</keyword>
<dbReference type="InterPro" id="IPR041588">
    <property type="entry name" value="Integrase_H2C2"/>
</dbReference>
<keyword evidence="1" id="KW-0863">Zinc-finger</keyword>
<evidence type="ECO:0000256" key="1">
    <source>
        <dbReference type="PROSITE-ProRule" id="PRU00047"/>
    </source>
</evidence>
<dbReference type="Gene3D" id="4.10.60.10">
    <property type="entry name" value="Zinc finger, CCHC-type"/>
    <property type="match status" value="1"/>
</dbReference>
<dbReference type="Gene3D" id="1.10.340.70">
    <property type="match status" value="1"/>
</dbReference>
<dbReference type="PANTHER" id="PTHR47331:SF1">
    <property type="entry name" value="GAG-LIKE PROTEIN"/>
    <property type="match status" value="1"/>
</dbReference>
<evidence type="ECO:0000259" key="4">
    <source>
        <dbReference type="PROSITE" id="PS50994"/>
    </source>
</evidence>
<reference evidence="5" key="2">
    <citation type="submission" date="2025-05" db="UniProtKB">
        <authorList>
            <consortium name="EnsemblMetazoa"/>
        </authorList>
    </citation>
    <scope>IDENTIFICATION</scope>
    <source>
        <strain evidence="5">Foshan</strain>
    </source>
</reference>
<keyword evidence="6" id="KW-1185">Reference proteome</keyword>
<reference evidence="6" key="1">
    <citation type="journal article" date="2015" name="Proc. Natl. Acad. Sci. U.S.A.">
        <title>Genome sequence of the Asian Tiger mosquito, Aedes albopictus, reveals insights into its biology, genetics, and evolution.</title>
        <authorList>
            <person name="Chen X.G."/>
            <person name="Jiang X."/>
            <person name="Gu J."/>
            <person name="Xu M."/>
            <person name="Wu Y."/>
            <person name="Deng Y."/>
            <person name="Zhang C."/>
            <person name="Bonizzoni M."/>
            <person name="Dermauw W."/>
            <person name="Vontas J."/>
            <person name="Armbruster P."/>
            <person name="Huang X."/>
            <person name="Yang Y."/>
            <person name="Zhang H."/>
            <person name="He W."/>
            <person name="Peng H."/>
            <person name="Liu Y."/>
            <person name="Wu K."/>
            <person name="Chen J."/>
            <person name="Lirakis M."/>
            <person name="Topalis P."/>
            <person name="Van Leeuwen T."/>
            <person name="Hall A.B."/>
            <person name="Jiang X."/>
            <person name="Thorpe C."/>
            <person name="Mueller R.L."/>
            <person name="Sun C."/>
            <person name="Waterhouse R.M."/>
            <person name="Yan G."/>
            <person name="Tu Z.J."/>
            <person name="Fang X."/>
            <person name="James A.A."/>
        </authorList>
    </citation>
    <scope>NUCLEOTIDE SEQUENCE [LARGE SCALE GENOMIC DNA]</scope>
    <source>
        <strain evidence="6">Foshan</strain>
    </source>
</reference>
<dbReference type="InterPro" id="IPR043502">
    <property type="entry name" value="DNA/RNA_pol_sf"/>
</dbReference>
<feature type="compositionally biased region" description="Low complexity" evidence="2">
    <location>
        <begin position="333"/>
        <end position="346"/>
    </location>
</feature>
<dbReference type="SUPFAM" id="SSF56672">
    <property type="entry name" value="DNA/RNA polymerases"/>
    <property type="match status" value="1"/>
</dbReference>
<feature type="region of interest" description="Disordered" evidence="2">
    <location>
        <begin position="418"/>
        <end position="463"/>
    </location>
</feature>
<dbReference type="InterPro" id="IPR012337">
    <property type="entry name" value="RNaseH-like_sf"/>
</dbReference>
<feature type="region of interest" description="Disordered" evidence="2">
    <location>
        <begin position="314"/>
        <end position="346"/>
    </location>
</feature>
<organism evidence="5 6">
    <name type="scientific">Aedes albopictus</name>
    <name type="common">Asian tiger mosquito</name>
    <name type="synonym">Stegomyia albopicta</name>
    <dbReference type="NCBI Taxonomy" id="7160"/>
    <lineage>
        <taxon>Eukaryota</taxon>
        <taxon>Metazoa</taxon>
        <taxon>Ecdysozoa</taxon>
        <taxon>Arthropoda</taxon>
        <taxon>Hexapoda</taxon>
        <taxon>Insecta</taxon>
        <taxon>Pterygota</taxon>
        <taxon>Neoptera</taxon>
        <taxon>Endopterygota</taxon>
        <taxon>Diptera</taxon>
        <taxon>Nematocera</taxon>
        <taxon>Culicoidea</taxon>
        <taxon>Culicidae</taxon>
        <taxon>Culicinae</taxon>
        <taxon>Aedini</taxon>
        <taxon>Aedes</taxon>
        <taxon>Stegomyia</taxon>
    </lineage>
</organism>
<dbReference type="InterPro" id="IPR036397">
    <property type="entry name" value="RNaseH_sf"/>
</dbReference>
<dbReference type="PROSITE" id="PS50158">
    <property type="entry name" value="ZF_CCHC"/>
    <property type="match status" value="1"/>
</dbReference>
<dbReference type="Proteomes" id="UP000069940">
    <property type="component" value="Unassembled WGS sequence"/>
</dbReference>
<dbReference type="InterPro" id="IPR036875">
    <property type="entry name" value="Znf_CCHC_sf"/>
</dbReference>
<dbReference type="EnsemblMetazoa" id="AALFPA23_016321.R23805">
    <property type="protein sequence ID" value="AALFPA23_016321.P23805"/>
    <property type="gene ID" value="AALFPA23_016321"/>
</dbReference>
<feature type="compositionally biased region" description="Basic and acidic residues" evidence="2">
    <location>
        <begin position="1739"/>
        <end position="1755"/>
    </location>
</feature>
<evidence type="ECO:0000259" key="3">
    <source>
        <dbReference type="PROSITE" id="PS50158"/>
    </source>
</evidence>
<feature type="compositionally biased region" description="Polar residues" evidence="2">
    <location>
        <begin position="420"/>
        <end position="463"/>
    </location>
</feature>
<dbReference type="SUPFAM" id="SSF53098">
    <property type="entry name" value="Ribonuclease H-like"/>
    <property type="match status" value="1"/>
</dbReference>
<feature type="domain" description="CCHC-type" evidence="3">
    <location>
        <begin position="383"/>
        <end position="398"/>
    </location>
</feature>
<dbReference type="Pfam" id="PF03564">
    <property type="entry name" value="DUF1759"/>
    <property type="match status" value="1"/>
</dbReference>
<feature type="region of interest" description="Disordered" evidence="2">
    <location>
        <begin position="1873"/>
        <end position="1897"/>
    </location>
</feature>
<dbReference type="Pfam" id="PF05380">
    <property type="entry name" value="Peptidase_A17"/>
    <property type="match status" value="1"/>
</dbReference>
<dbReference type="InterPro" id="IPR001584">
    <property type="entry name" value="Integrase_cat-core"/>
</dbReference>
<dbReference type="SUPFAM" id="SSF57756">
    <property type="entry name" value="Retrovirus zinc finger-like domains"/>
    <property type="match status" value="1"/>
</dbReference>
<feature type="compositionally biased region" description="Polar residues" evidence="2">
    <location>
        <begin position="1724"/>
        <end position="1737"/>
    </location>
</feature>
<dbReference type="InterPro" id="IPR001878">
    <property type="entry name" value="Znf_CCHC"/>
</dbReference>
<dbReference type="InterPro" id="IPR040676">
    <property type="entry name" value="DUF5641"/>
</dbReference>
<dbReference type="SMART" id="SM00343">
    <property type="entry name" value="ZnF_C2HC"/>
    <property type="match status" value="1"/>
</dbReference>
<dbReference type="InterPro" id="IPR008042">
    <property type="entry name" value="Retrotrans_Pao"/>
</dbReference>
<evidence type="ECO:0000313" key="6">
    <source>
        <dbReference type="Proteomes" id="UP000069940"/>
    </source>
</evidence>
<protein>
    <recommendedName>
        <fullName evidence="7">Endonuclease</fullName>
    </recommendedName>
</protein>
<dbReference type="Gene3D" id="3.30.420.10">
    <property type="entry name" value="Ribonuclease H-like superfamily/Ribonuclease H"/>
    <property type="match status" value="1"/>
</dbReference>
<accession>A0ABM1Z9F0</accession>
<feature type="region of interest" description="Disordered" evidence="2">
    <location>
        <begin position="1724"/>
        <end position="1758"/>
    </location>
</feature>
<dbReference type="InterPro" id="IPR005312">
    <property type="entry name" value="DUF1759"/>
</dbReference>
<dbReference type="RefSeq" id="XP_062704093.1">
    <property type="nucleotide sequence ID" value="XM_062848109.1"/>
</dbReference>
<evidence type="ECO:0000313" key="5">
    <source>
        <dbReference type="EnsemblMetazoa" id="AALFPA23_016321.P23805"/>
    </source>
</evidence>
<proteinExistence type="predicted"/>
<dbReference type="Pfam" id="PF17921">
    <property type="entry name" value="Integrase_H2C2"/>
    <property type="match status" value="1"/>
</dbReference>
<evidence type="ECO:0008006" key="7">
    <source>
        <dbReference type="Google" id="ProtNLM"/>
    </source>
</evidence>